<dbReference type="AlphaFoldDB" id="A0AAE0DZI9"/>
<evidence type="ECO:0000259" key="2">
    <source>
        <dbReference type="Pfam" id="PF13456"/>
    </source>
</evidence>
<keyword evidence="1" id="KW-0812">Transmembrane</keyword>
<dbReference type="PANTHER" id="PTHR47723">
    <property type="entry name" value="OS05G0353850 PROTEIN"/>
    <property type="match status" value="1"/>
</dbReference>
<evidence type="ECO:0000256" key="1">
    <source>
        <dbReference type="SAM" id="Phobius"/>
    </source>
</evidence>
<dbReference type="InterPro" id="IPR036397">
    <property type="entry name" value="RNaseH_sf"/>
</dbReference>
<dbReference type="EMBL" id="JANJYJ010000007">
    <property type="protein sequence ID" value="KAK3198459.1"/>
    <property type="molecule type" value="Genomic_DNA"/>
</dbReference>
<keyword evidence="1" id="KW-0472">Membrane</keyword>
<dbReference type="InterPro" id="IPR044730">
    <property type="entry name" value="RNase_H-like_dom_plant"/>
</dbReference>
<dbReference type="GO" id="GO:0003676">
    <property type="term" value="F:nucleic acid binding"/>
    <property type="evidence" value="ECO:0007669"/>
    <property type="project" value="InterPro"/>
</dbReference>
<dbReference type="CDD" id="cd06222">
    <property type="entry name" value="RNase_H_like"/>
    <property type="match status" value="1"/>
</dbReference>
<proteinExistence type="predicted"/>
<dbReference type="PANTHER" id="PTHR47723:SF19">
    <property type="entry name" value="POLYNUCLEOTIDYL TRANSFERASE, RIBONUCLEASE H-LIKE SUPERFAMILY PROTEIN"/>
    <property type="match status" value="1"/>
</dbReference>
<keyword evidence="4" id="KW-1185">Reference proteome</keyword>
<dbReference type="InterPro" id="IPR053151">
    <property type="entry name" value="RNase_H-like"/>
</dbReference>
<organism evidence="3 4">
    <name type="scientific">Dipteronia sinensis</name>
    <dbReference type="NCBI Taxonomy" id="43782"/>
    <lineage>
        <taxon>Eukaryota</taxon>
        <taxon>Viridiplantae</taxon>
        <taxon>Streptophyta</taxon>
        <taxon>Embryophyta</taxon>
        <taxon>Tracheophyta</taxon>
        <taxon>Spermatophyta</taxon>
        <taxon>Magnoliopsida</taxon>
        <taxon>eudicotyledons</taxon>
        <taxon>Gunneridae</taxon>
        <taxon>Pentapetalae</taxon>
        <taxon>rosids</taxon>
        <taxon>malvids</taxon>
        <taxon>Sapindales</taxon>
        <taxon>Sapindaceae</taxon>
        <taxon>Hippocastanoideae</taxon>
        <taxon>Acereae</taxon>
        <taxon>Dipteronia</taxon>
    </lineage>
</organism>
<dbReference type="Pfam" id="PF13456">
    <property type="entry name" value="RVT_3"/>
    <property type="match status" value="1"/>
</dbReference>
<feature type="transmembrane region" description="Helical" evidence="1">
    <location>
        <begin position="28"/>
        <end position="48"/>
    </location>
</feature>
<comment type="caution">
    <text evidence="3">The sequence shown here is derived from an EMBL/GenBank/DDBJ whole genome shotgun (WGS) entry which is preliminary data.</text>
</comment>
<accession>A0AAE0DZI9</accession>
<dbReference type="SUPFAM" id="SSF53098">
    <property type="entry name" value="Ribonuclease H-like"/>
    <property type="match status" value="1"/>
</dbReference>
<evidence type="ECO:0000313" key="4">
    <source>
        <dbReference type="Proteomes" id="UP001281410"/>
    </source>
</evidence>
<sequence length="251" mass="27916">MPANSIVVLIESSRGGTIMVIFLSSRRIWVALRWLGLLYVLGGLYGVLKSLIEFFTSFRAYYMARFSPIIKGLFVVFLLMLLTLDVTLVSKTLTTFCMSVDTPLLSGKKYPKASLPLSHLEGIGSVLEAELCGMFESLLMSWNSGFRRVIIEYDSLSAVQLHYNEISSNHPLFSLIVSCKSRVATDWNCVVKHVYREGNLLADGVARIGHSMDIGLVYFEAPPPHISSYFDADFIGLACFRQSSVLSSFVA</sequence>
<dbReference type="Gene3D" id="3.30.420.10">
    <property type="entry name" value="Ribonuclease H-like superfamily/Ribonuclease H"/>
    <property type="match status" value="1"/>
</dbReference>
<dbReference type="Proteomes" id="UP001281410">
    <property type="component" value="Unassembled WGS sequence"/>
</dbReference>
<keyword evidence="1" id="KW-1133">Transmembrane helix</keyword>
<feature type="domain" description="RNase H type-1" evidence="2">
    <location>
        <begin position="122"/>
        <end position="207"/>
    </location>
</feature>
<dbReference type="InterPro" id="IPR002156">
    <property type="entry name" value="RNaseH_domain"/>
</dbReference>
<dbReference type="InterPro" id="IPR012337">
    <property type="entry name" value="RNaseH-like_sf"/>
</dbReference>
<evidence type="ECO:0000313" key="3">
    <source>
        <dbReference type="EMBL" id="KAK3198459.1"/>
    </source>
</evidence>
<protein>
    <recommendedName>
        <fullName evidence="2">RNase H type-1 domain-containing protein</fullName>
    </recommendedName>
</protein>
<reference evidence="3" key="1">
    <citation type="journal article" date="2023" name="Plant J.">
        <title>Genome sequences and population genomics provide insights into the demographic history, inbreeding, and mutation load of two 'living fossil' tree species of Dipteronia.</title>
        <authorList>
            <person name="Feng Y."/>
            <person name="Comes H.P."/>
            <person name="Chen J."/>
            <person name="Zhu S."/>
            <person name="Lu R."/>
            <person name="Zhang X."/>
            <person name="Li P."/>
            <person name="Qiu J."/>
            <person name="Olsen K.M."/>
            <person name="Qiu Y."/>
        </authorList>
    </citation>
    <scope>NUCLEOTIDE SEQUENCE</scope>
    <source>
        <strain evidence="3">NBL</strain>
    </source>
</reference>
<name>A0AAE0DZI9_9ROSI</name>
<dbReference type="GO" id="GO:0004523">
    <property type="term" value="F:RNA-DNA hybrid ribonuclease activity"/>
    <property type="evidence" value="ECO:0007669"/>
    <property type="project" value="InterPro"/>
</dbReference>
<gene>
    <name evidence="3" type="ORF">Dsin_021874</name>
</gene>
<feature type="transmembrane region" description="Helical" evidence="1">
    <location>
        <begin position="69"/>
        <end position="89"/>
    </location>
</feature>